<evidence type="ECO:0000259" key="3">
    <source>
        <dbReference type="PROSITE" id="PS50157"/>
    </source>
</evidence>
<evidence type="ECO:0000313" key="4">
    <source>
        <dbReference type="EMBL" id="JAV54201.1"/>
    </source>
</evidence>
<dbReference type="EMBL" id="GEZM01097440">
    <property type="protein sequence ID" value="JAV54201.1"/>
    <property type="molecule type" value="Transcribed_RNA"/>
</dbReference>
<dbReference type="PROSITE" id="PS00028">
    <property type="entry name" value="ZINC_FINGER_C2H2_1"/>
    <property type="match status" value="1"/>
</dbReference>
<organism evidence="4">
    <name type="scientific">Photinus pyralis</name>
    <name type="common">Common eastern firefly</name>
    <name type="synonym">Lampyris pyralis</name>
    <dbReference type="NCBI Taxonomy" id="7054"/>
    <lineage>
        <taxon>Eukaryota</taxon>
        <taxon>Metazoa</taxon>
        <taxon>Ecdysozoa</taxon>
        <taxon>Arthropoda</taxon>
        <taxon>Hexapoda</taxon>
        <taxon>Insecta</taxon>
        <taxon>Pterygota</taxon>
        <taxon>Neoptera</taxon>
        <taxon>Endopterygota</taxon>
        <taxon>Coleoptera</taxon>
        <taxon>Polyphaga</taxon>
        <taxon>Elateriformia</taxon>
        <taxon>Elateroidea</taxon>
        <taxon>Lampyridae</taxon>
        <taxon>Lampyrinae</taxon>
        <taxon>Photinus</taxon>
    </lineage>
</organism>
<dbReference type="InterPro" id="IPR013087">
    <property type="entry name" value="Znf_C2H2_type"/>
</dbReference>
<feature type="domain" description="C2H2-type" evidence="3">
    <location>
        <begin position="35"/>
        <end position="65"/>
    </location>
</feature>
<dbReference type="SMART" id="SM00355">
    <property type="entry name" value="ZnF_C2H2"/>
    <property type="match status" value="2"/>
</dbReference>
<dbReference type="PANTHER" id="PTHR31912:SF34">
    <property type="entry name" value="NOTOCHORD-RELATED PROTEIN"/>
    <property type="match status" value="1"/>
</dbReference>
<protein>
    <recommendedName>
        <fullName evidence="3">C2H2-type domain-containing protein</fullName>
    </recommendedName>
</protein>
<name>A0A1Y1K154_PHOPY</name>
<dbReference type="PANTHER" id="PTHR31912">
    <property type="entry name" value="IP13529P"/>
    <property type="match status" value="1"/>
</dbReference>
<dbReference type="InParanoid" id="A0A1Y1K154"/>
<reference evidence="5" key="3">
    <citation type="submission" date="2019-08" db="EMBL/GenBank/DDBJ databases">
        <authorList>
            <consortium name="Photinus pyralis genome working group"/>
            <person name="Fallon T.R."/>
            <person name="Sander Lower S.E."/>
            <person name="Weng J.-K."/>
        </authorList>
    </citation>
    <scope>NUCLEOTIDE SEQUENCE</scope>
    <source>
        <strain evidence="5">1611_PpyrPB1</strain>
        <tissue evidence="5">Whole body</tissue>
    </source>
</reference>
<dbReference type="AlphaFoldDB" id="A0A1Y1K154"/>
<sequence>MLTCHSCKKRFPLVKDLLLHIRKNCFTHFRKWLAYKCGESGCFRQFTSLDAFRRHLKSKHENVTADINVEINSNHRSTPQPGPSSAGDNVNYDNVNDGVLEPLRFNIVAYEHSMRNVDLSEQLLAITSQFLASLYSNPAIPRSTVQVVVNGMQSFHQQLSENLQVKFLSLVKEGSTFDEVQSALKETLILLDDCLEPLRSEYKRFQLFASLGTYISPMEVVLGYRRETLMKHNRLIITPRTCTMELIPLRNVLLKFFSIGTVLKETVEYLKELGGGATWGGEKNEERRYDTQEPNQCLENVMHGSAWLNLYKSPFLSNDPLTVVLPLVIFYDDFEISNVLGSHAGIHKLGGLYVSIPALPPHIVSQLNHTFMLSLCHSSDKTQFKNKKVFQPAIDELNYLHTTGITITTEFFTGVIKFKVVCLTGDNLGLNSILGFTESFVANHYCRICNAPKKCMQSMTIQNNELMRDMNSYLQQLEMKDVSKTGIKESCCWLELNGFDPFEHTAVDVMHDILEGTARYVMTYVINNLISRSMPHYNTLISKLVSFDYGPDSGSKPTSCIILEAANSVRIKTSAIEMLTLMRYFGLIAGYYVPVGDETWELYLALRKILERLLNHRVYSDTVEQLKYLIRDFNALYRQVSGETLKPKFHFLTHYPDMLLKFGPLRHVWTMRFEAKHRVSKMAARASCNRRNVCKTLAMKNQLILNELFLKKSLPAKLQFGKKVRLENEHSYRANPEVNFTHSVSWVKMCGVLWKPCGIITVDISEEALQPVFAIIDKILLTENSKVYFSCFLYETITFDDHYYAFEVSRTEKYTYLPLEDLLAPYPNTITVSRDCKLFITLRWGID</sequence>
<proteinExistence type="predicted"/>
<keyword evidence="1" id="KW-0862">Zinc</keyword>
<evidence type="ECO:0000313" key="5">
    <source>
        <dbReference type="EMBL" id="KAB0794761.1"/>
    </source>
</evidence>
<dbReference type="Proteomes" id="UP000327044">
    <property type="component" value="Unassembled WGS sequence"/>
</dbReference>
<evidence type="ECO:0000256" key="1">
    <source>
        <dbReference type="PROSITE-ProRule" id="PRU00042"/>
    </source>
</evidence>
<dbReference type="PROSITE" id="PS50157">
    <property type="entry name" value="ZINC_FINGER_C2H2_2"/>
    <property type="match status" value="1"/>
</dbReference>
<evidence type="ECO:0000313" key="6">
    <source>
        <dbReference type="Proteomes" id="UP000327044"/>
    </source>
</evidence>
<dbReference type="EMBL" id="GEZM01097439">
    <property type="protein sequence ID" value="JAV54203.1"/>
    <property type="molecule type" value="Transcribed_RNA"/>
</dbReference>
<feature type="region of interest" description="Disordered" evidence="2">
    <location>
        <begin position="72"/>
        <end position="91"/>
    </location>
</feature>
<gene>
    <name evidence="5" type="ORF">PPYR_11600</name>
</gene>
<dbReference type="GO" id="GO:0008270">
    <property type="term" value="F:zinc ion binding"/>
    <property type="evidence" value="ECO:0007669"/>
    <property type="project" value="UniProtKB-KW"/>
</dbReference>
<dbReference type="EMBL" id="VVIM01000008">
    <property type="protein sequence ID" value="KAB0794761.1"/>
    <property type="molecule type" value="Genomic_DNA"/>
</dbReference>
<accession>A0A1Y1K154</accession>
<keyword evidence="6" id="KW-1185">Reference proteome</keyword>
<reference evidence="4" key="1">
    <citation type="journal article" date="2016" name="Sci. Rep.">
        <title>Molecular characterization of firefly nuptial gifts: a multi-omics approach sheds light on postcopulatory sexual selection.</title>
        <authorList>
            <person name="Al-Wathiqui N."/>
            <person name="Fallon T.R."/>
            <person name="South A."/>
            <person name="Weng J.K."/>
            <person name="Lewis S.M."/>
        </authorList>
    </citation>
    <scope>NUCLEOTIDE SEQUENCE</scope>
</reference>
<keyword evidence="1" id="KW-0479">Metal-binding</keyword>
<reference evidence="5 6" key="2">
    <citation type="journal article" date="2018" name="Elife">
        <title>Firefly genomes illuminate parallel origins of bioluminescence in beetles.</title>
        <authorList>
            <person name="Fallon T.R."/>
            <person name="Lower S.E."/>
            <person name="Chang C.H."/>
            <person name="Bessho-Uehara M."/>
            <person name="Martin G.J."/>
            <person name="Bewick A.J."/>
            <person name="Behringer M."/>
            <person name="Debat H.J."/>
            <person name="Wong I."/>
            <person name="Day J.C."/>
            <person name="Suvorov A."/>
            <person name="Silva C.J."/>
            <person name="Stanger-Hall K.F."/>
            <person name="Hall D.W."/>
            <person name="Schmitz R.J."/>
            <person name="Nelson D.R."/>
            <person name="Lewis S.M."/>
            <person name="Shigenobu S."/>
            <person name="Bybee S.M."/>
            <person name="Larracuente A.M."/>
            <person name="Oba Y."/>
            <person name="Weng J.K."/>
        </authorList>
    </citation>
    <scope>NUCLEOTIDE SEQUENCE [LARGE SCALE GENOMIC DNA]</scope>
    <source>
        <strain evidence="5">1611_PpyrPB1</strain>
        <tissue evidence="5">Whole body</tissue>
    </source>
</reference>
<evidence type="ECO:0000256" key="2">
    <source>
        <dbReference type="SAM" id="MobiDB-lite"/>
    </source>
</evidence>
<keyword evidence="1" id="KW-0863">Zinc-finger</keyword>